<evidence type="ECO:0000313" key="2">
    <source>
        <dbReference type="EMBL" id="GIM00948.1"/>
    </source>
</evidence>
<feature type="compositionally biased region" description="Low complexity" evidence="1">
    <location>
        <begin position="77"/>
        <end position="88"/>
    </location>
</feature>
<dbReference type="EMBL" id="BNCQ01000008">
    <property type="protein sequence ID" value="GIM00948.1"/>
    <property type="molecule type" value="Genomic_DNA"/>
</dbReference>
<proteinExistence type="predicted"/>
<dbReference type="Proteomes" id="UP000722791">
    <property type="component" value="Unassembled WGS sequence"/>
</dbReference>
<gene>
    <name evidence="2" type="ORF">Vretimale_5780</name>
</gene>
<comment type="caution">
    <text evidence="2">The sequence shown here is derived from an EMBL/GenBank/DDBJ whole genome shotgun (WGS) entry which is preliminary data.</text>
</comment>
<feature type="non-terminal residue" evidence="2">
    <location>
        <position position="1"/>
    </location>
</feature>
<feature type="region of interest" description="Disordered" evidence="1">
    <location>
        <begin position="68"/>
        <end position="90"/>
    </location>
</feature>
<organism evidence="2 3">
    <name type="scientific">Volvox reticuliferus</name>
    <dbReference type="NCBI Taxonomy" id="1737510"/>
    <lineage>
        <taxon>Eukaryota</taxon>
        <taxon>Viridiplantae</taxon>
        <taxon>Chlorophyta</taxon>
        <taxon>core chlorophytes</taxon>
        <taxon>Chlorophyceae</taxon>
        <taxon>CS clade</taxon>
        <taxon>Chlamydomonadales</taxon>
        <taxon>Volvocaceae</taxon>
        <taxon>Volvox</taxon>
    </lineage>
</organism>
<name>A0A8J4LKX4_9CHLO</name>
<evidence type="ECO:0000256" key="1">
    <source>
        <dbReference type="SAM" id="MobiDB-lite"/>
    </source>
</evidence>
<dbReference type="AlphaFoldDB" id="A0A8J4LKX4"/>
<feature type="region of interest" description="Disordered" evidence="1">
    <location>
        <begin position="34"/>
        <end position="55"/>
    </location>
</feature>
<sequence>GSEASGGKPAAGAAAAGVFCTGATFASCSTCRGSSSWLPAAPSSSGPSPICSSPSPLSAVRLRLRRAGPLATGTPWRSSHSPRGSRSGNTRMERYHFAILLPPTFFSEI</sequence>
<evidence type="ECO:0000313" key="3">
    <source>
        <dbReference type="Proteomes" id="UP000722791"/>
    </source>
</evidence>
<protein>
    <submittedName>
        <fullName evidence="2">Uncharacterized protein</fullName>
    </submittedName>
</protein>
<accession>A0A8J4LKX4</accession>
<reference evidence="2" key="1">
    <citation type="journal article" date="2021" name="Proc. Natl. Acad. Sci. U.S.A.">
        <title>Three genomes in the algal genus Volvox reveal the fate of a haploid sex-determining region after a transition to homothallism.</title>
        <authorList>
            <person name="Yamamoto K."/>
            <person name="Hamaji T."/>
            <person name="Kawai-Toyooka H."/>
            <person name="Matsuzaki R."/>
            <person name="Takahashi F."/>
            <person name="Nishimura Y."/>
            <person name="Kawachi M."/>
            <person name="Noguchi H."/>
            <person name="Minakuchi Y."/>
            <person name="Umen J.G."/>
            <person name="Toyoda A."/>
            <person name="Nozaki H."/>
        </authorList>
    </citation>
    <scope>NUCLEOTIDE SEQUENCE</scope>
    <source>
        <strain evidence="2">NIES-3785</strain>
    </source>
</reference>